<comment type="caution">
    <text evidence="6">The sequence shown here is derived from an EMBL/GenBank/DDBJ whole genome shotgun (WGS) entry which is preliminary data.</text>
</comment>
<dbReference type="Pfam" id="PF22977">
    <property type="entry name" value="WHD"/>
    <property type="match status" value="1"/>
</dbReference>
<keyword evidence="2" id="KW-0547">Nucleotide-binding</keyword>
<keyword evidence="3" id="KW-0067">ATP-binding</keyword>
<evidence type="ECO:0000256" key="3">
    <source>
        <dbReference type="ARBA" id="ARBA00022840"/>
    </source>
</evidence>
<dbReference type="SUPFAM" id="SSF52540">
    <property type="entry name" value="P-loop containing nucleoside triphosphate hydrolases"/>
    <property type="match status" value="2"/>
</dbReference>
<dbReference type="OrthoDB" id="10042665at2759"/>
<evidence type="ECO:0000259" key="5">
    <source>
        <dbReference type="SMART" id="SM00382"/>
    </source>
</evidence>
<gene>
    <name evidence="6" type="ORF">BWQ96_04063</name>
</gene>
<sequence length="989" mass="110483">MRAFVFIILNCAGVEGPLPCERRSSSRHRSDLYNCRKFAAMTGDQMLHFLSPSRNHFTQGLLEVDEEFAAMYNENKFRAPREVLKAVYGCTLTVDEAMTLGSSAIAQVLSEEPGSIIGADAQFTPATLAKPIPGIADVHLSDTFRNVTNRDRTTDDSSMLDFLSELRIEDEKRLAEREKHAPPSAQHPPSSQSPKPMALENGQKSDGDEEETVVEADVKPFKDDMDYLKDGFDVVQEACKVHNFREKSNEEDRYTSTKRPVEALQREANAKLRKAMNLFTRRLTNTTQAGAFLPRLELLVGKLKLAHFERMVILTLVGAVLSQTIRKTLRSDPSANYDTGITVSKLLRLHCGGELREEIKSRSYFYRNATLIRSGIVTIDVPYNMTYSDLGDFCCELDHMVLDYVAGLSTELDEIMDSARCYSPKIDMDSVILPEKMKQLVLQRVENFEVFRKLRKEIGFDDIVRYGKGLTLFFHGKSGTGKTLFANALASYLNKKLLVVDFASLNNSKHSNEEAYRIVFREAKVHGAIVFMDECDELFESRDRGGKGVTVALREMETFDGIMILATNRPQMLDEAMHRRIALSLMFEPPDAKLRLSIWQKHIPKRLRLDKDVDVRVLALEFELTGGFIKNAVFQALAQAVSRVQERRKAAQKKKADNKPLEALKPEDVVVTMEELRQACRLQARGDLKRAKLERRVLPEHGLDRLVATEEAMKTLRNIVMVEKVRGLIGTRWGFKERQARCNCVLMLGPSGCGKSFAAGCLGYETGRPLQRLAATELHGWRDSASQMGEVFGQAAVAGAVVVVEHAEQLLMEAGNADNHGSAGLELLFHMQSFDGLVVLCCTTAESCSQAGWPVHVPVPERVSRLLSYIVLLRAPQREARLRLWKQLMPSKTPVHAEVEGKLEGVAKKYEFTGAKVAACIRRAAAAAAMRRNRRALVGGASAIEGGDGGEAEESEKVTIEDIRLACEAEVELEREADGSGVWMRGLYV</sequence>
<dbReference type="InterPro" id="IPR003593">
    <property type="entry name" value="AAA+_ATPase"/>
</dbReference>
<evidence type="ECO:0000256" key="1">
    <source>
        <dbReference type="ARBA" id="ARBA00006914"/>
    </source>
</evidence>
<name>A0A2V3IVL4_9FLOR</name>
<accession>A0A2V3IVL4</accession>
<protein>
    <submittedName>
        <fullName evidence="6">Protein SAV</fullName>
    </submittedName>
</protein>
<dbReference type="GO" id="GO:0005524">
    <property type="term" value="F:ATP binding"/>
    <property type="evidence" value="ECO:0007669"/>
    <property type="project" value="UniProtKB-KW"/>
</dbReference>
<dbReference type="AlphaFoldDB" id="A0A2V3IVL4"/>
<evidence type="ECO:0000256" key="2">
    <source>
        <dbReference type="ARBA" id="ARBA00022741"/>
    </source>
</evidence>
<dbReference type="SMART" id="SM00382">
    <property type="entry name" value="AAA"/>
    <property type="match status" value="2"/>
</dbReference>
<keyword evidence="7" id="KW-1185">Reference proteome</keyword>
<dbReference type="Pfam" id="PF00004">
    <property type="entry name" value="AAA"/>
    <property type="match status" value="2"/>
</dbReference>
<evidence type="ECO:0000313" key="7">
    <source>
        <dbReference type="Proteomes" id="UP000247409"/>
    </source>
</evidence>
<dbReference type="InterPro" id="IPR003959">
    <property type="entry name" value="ATPase_AAA_core"/>
</dbReference>
<dbReference type="GO" id="GO:0016887">
    <property type="term" value="F:ATP hydrolysis activity"/>
    <property type="evidence" value="ECO:0007669"/>
    <property type="project" value="InterPro"/>
</dbReference>
<feature type="compositionally biased region" description="Low complexity" evidence="4">
    <location>
        <begin position="182"/>
        <end position="196"/>
    </location>
</feature>
<dbReference type="InterPro" id="IPR027417">
    <property type="entry name" value="P-loop_NTPase"/>
</dbReference>
<evidence type="ECO:0000256" key="4">
    <source>
        <dbReference type="SAM" id="MobiDB-lite"/>
    </source>
</evidence>
<dbReference type="InterPro" id="IPR054472">
    <property type="entry name" value="WHD"/>
</dbReference>
<dbReference type="Gene3D" id="3.40.50.300">
    <property type="entry name" value="P-loop containing nucleotide triphosphate hydrolases"/>
    <property type="match status" value="2"/>
</dbReference>
<dbReference type="CDD" id="cd19481">
    <property type="entry name" value="RecA-like_protease"/>
    <property type="match status" value="1"/>
</dbReference>
<feature type="region of interest" description="Disordered" evidence="4">
    <location>
        <begin position="174"/>
        <end position="214"/>
    </location>
</feature>
<reference evidence="6 7" key="1">
    <citation type="journal article" date="2018" name="Mol. Biol. Evol.">
        <title>Analysis of the draft genome of the red seaweed Gracilariopsis chorda provides insights into genome size evolution in Rhodophyta.</title>
        <authorList>
            <person name="Lee J."/>
            <person name="Yang E.C."/>
            <person name="Graf L."/>
            <person name="Yang J.H."/>
            <person name="Qiu H."/>
            <person name="Zel Zion U."/>
            <person name="Chan C.X."/>
            <person name="Stephens T.G."/>
            <person name="Weber A.P.M."/>
            <person name="Boo G.H."/>
            <person name="Boo S.M."/>
            <person name="Kim K.M."/>
            <person name="Shin Y."/>
            <person name="Jung M."/>
            <person name="Lee S.J."/>
            <person name="Yim H.S."/>
            <person name="Lee J.H."/>
            <person name="Bhattacharya D."/>
            <person name="Yoon H.S."/>
        </authorList>
    </citation>
    <scope>NUCLEOTIDE SEQUENCE [LARGE SCALE GENOMIC DNA]</scope>
    <source>
        <strain evidence="6 7">SKKU-2015</strain>
        <tissue evidence="6">Whole body</tissue>
    </source>
</reference>
<proteinExistence type="inferred from homology"/>
<dbReference type="Gene3D" id="1.10.8.60">
    <property type="match status" value="1"/>
</dbReference>
<dbReference type="Proteomes" id="UP000247409">
    <property type="component" value="Unassembled WGS sequence"/>
</dbReference>
<evidence type="ECO:0000313" key="6">
    <source>
        <dbReference type="EMBL" id="PXF46186.1"/>
    </source>
</evidence>
<dbReference type="STRING" id="448386.A0A2V3IVL4"/>
<feature type="domain" description="AAA+ ATPase" evidence="5">
    <location>
        <begin position="468"/>
        <end position="591"/>
    </location>
</feature>
<feature type="domain" description="AAA+ ATPase" evidence="5">
    <location>
        <begin position="741"/>
        <end position="877"/>
    </location>
</feature>
<dbReference type="PANTHER" id="PTHR23073">
    <property type="entry name" value="26S PROTEASOME REGULATORY SUBUNIT"/>
    <property type="match status" value="1"/>
</dbReference>
<dbReference type="InterPro" id="IPR050221">
    <property type="entry name" value="26S_Proteasome_ATPase"/>
</dbReference>
<comment type="similarity">
    <text evidence="1">Belongs to the AAA ATPase family.</text>
</comment>
<dbReference type="EMBL" id="NBIV01000043">
    <property type="protein sequence ID" value="PXF46186.1"/>
    <property type="molecule type" value="Genomic_DNA"/>
</dbReference>
<organism evidence="6 7">
    <name type="scientific">Gracilariopsis chorda</name>
    <dbReference type="NCBI Taxonomy" id="448386"/>
    <lineage>
        <taxon>Eukaryota</taxon>
        <taxon>Rhodophyta</taxon>
        <taxon>Florideophyceae</taxon>
        <taxon>Rhodymeniophycidae</taxon>
        <taxon>Gracilariales</taxon>
        <taxon>Gracilariaceae</taxon>
        <taxon>Gracilariopsis</taxon>
    </lineage>
</organism>